<gene>
    <name evidence="1" type="ORF">GCM10022414_14560</name>
</gene>
<evidence type="ECO:0000313" key="2">
    <source>
        <dbReference type="Proteomes" id="UP001500392"/>
    </source>
</evidence>
<comment type="caution">
    <text evidence="1">The sequence shown here is derived from an EMBL/GenBank/DDBJ whole genome shotgun (WGS) entry which is preliminary data.</text>
</comment>
<dbReference type="PROSITE" id="PS51257">
    <property type="entry name" value="PROKAR_LIPOPROTEIN"/>
    <property type="match status" value="1"/>
</dbReference>
<dbReference type="EMBL" id="BAABDM010000002">
    <property type="protein sequence ID" value="GAA4092177.1"/>
    <property type="molecule type" value="Genomic_DNA"/>
</dbReference>
<keyword evidence="2" id="KW-1185">Reference proteome</keyword>
<sequence>MKQALYFGVLSVLLAGCSQFKTSKQPTPVPTNLESHVQAQSNDVLADVPTQSSKIVGGDSRTMLLGKWYGIRKTNDGGRKEWLTERSADGTYRADFRSTAKNGDVRTQSEVGFWGISGGTYFRIFRGWVTLEGMKLADPTNADHYDAYEIQALTDDYFSYKHVARDRLYTVKKMPADFRLPVSVNSESKEPLTFSY</sequence>
<dbReference type="Proteomes" id="UP001500392">
    <property type="component" value="Unassembled WGS sequence"/>
</dbReference>
<proteinExistence type="predicted"/>
<evidence type="ECO:0000313" key="1">
    <source>
        <dbReference type="EMBL" id="GAA4092177.1"/>
    </source>
</evidence>
<accession>A0ABP7WMD8</accession>
<evidence type="ECO:0008006" key="3">
    <source>
        <dbReference type="Google" id="ProtNLM"/>
    </source>
</evidence>
<protein>
    <recommendedName>
        <fullName evidence="3">Lipocalin-like domain-containing protein</fullName>
    </recommendedName>
</protein>
<organism evidence="1 2">
    <name type="scientific">Zhongshania borealis</name>
    <dbReference type="NCBI Taxonomy" id="889488"/>
    <lineage>
        <taxon>Bacteria</taxon>
        <taxon>Pseudomonadati</taxon>
        <taxon>Pseudomonadota</taxon>
        <taxon>Gammaproteobacteria</taxon>
        <taxon>Cellvibrionales</taxon>
        <taxon>Spongiibacteraceae</taxon>
        <taxon>Zhongshania</taxon>
    </lineage>
</organism>
<reference evidence="2" key="1">
    <citation type="journal article" date="2019" name="Int. J. Syst. Evol. Microbiol.">
        <title>The Global Catalogue of Microorganisms (GCM) 10K type strain sequencing project: providing services to taxonomists for standard genome sequencing and annotation.</title>
        <authorList>
            <consortium name="The Broad Institute Genomics Platform"/>
            <consortium name="The Broad Institute Genome Sequencing Center for Infectious Disease"/>
            <person name="Wu L."/>
            <person name="Ma J."/>
        </authorList>
    </citation>
    <scope>NUCLEOTIDE SEQUENCE [LARGE SCALE GENOMIC DNA]</scope>
    <source>
        <strain evidence="2">JCM 17304</strain>
    </source>
</reference>
<name>A0ABP7WMD8_9GAMM</name>
<dbReference type="RefSeq" id="WP_344934082.1">
    <property type="nucleotide sequence ID" value="NZ_BAABDM010000002.1"/>
</dbReference>